<dbReference type="InterPro" id="IPR002938">
    <property type="entry name" value="FAD-bd"/>
</dbReference>
<dbReference type="Gene3D" id="3.30.9.10">
    <property type="entry name" value="D-Amino Acid Oxidase, subunit A, domain 2"/>
    <property type="match status" value="1"/>
</dbReference>
<evidence type="ECO:0000313" key="4">
    <source>
        <dbReference type="Proteomes" id="UP000501568"/>
    </source>
</evidence>
<dbReference type="GO" id="GO:0008688">
    <property type="term" value="F:3-(3-hydroxyphenyl)propionate hydroxylase activity"/>
    <property type="evidence" value="ECO:0007669"/>
    <property type="project" value="TreeGrafter"/>
</dbReference>
<dbReference type="PANTHER" id="PTHR43476:SF3">
    <property type="entry name" value="FAD-BINDING MONOOXYGENASE"/>
    <property type="match status" value="1"/>
</dbReference>
<reference evidence="3 4" key="1">
    <citation type="submission" date="2020-02" db="EMBL/GenBank/DDBJ databases">
        <authorList>
            <person name="Zheng R.K."/>
            <person name="Sun C.M."/>
        </authorList>
    </citation>
    <scope>NUCLEOTIDE SEQUENCE [LARGE SCALE GENOMIC DNA]</scope>
    <source>
        <strain evidence="4">zrk23</strain>
    </source>
</reference>
<dbReference type="PANTHER" id="PTHR43476">
    <property type="entry name" value="3-(3-HYDROXY-PHENYL)PROPIONATE/3-HYDROXYCINNAMIC ACID HYDROXYLASE"/>
    <property type="match status" value="1"/>
</dbReference>
<dbReference type="Pfam" id="PF01494">
    <property type="entry name" value="FAD_binding_3"/>
    <property type="match status" value="1"/>
</dbReference>
<sequence>MPDYDIIQVGYGPVSEALALMLGRQGRRVAVCERWRERYPLPRAVCIDHELYRVLQAIGLENALPRVTQPGPVYQWFNADWKELLAIDWSKPSISGGVEVNFVHQPTLEQALDDAVRQQSSVDLYLGCEVITVEQGESGVVVTLREDGVDERQLSAKYVIGCDGANSLVRSTIGSGQEDRGFEADWLVIDVRLKSGVTIEELGIPAAGQYCNPERPTTIVPAGISGDRIYRRWEFMRLPGESAQELESEAKVWELLSPWAGPAQVELIRHKIYNFRSLMADKWRDGRLLIAGDAAHVMPPFMGQGMCAGLRDGWNLAWKLGLVLDGRADDRLLDSYQTERQPHVRQLTNLSIYLGKMICVPDADAAAERDRAFFEGTAPPPPDFPHLTDGLLYRPDGDALQPGAGLLSPHVTLEHEGRTMRLDAFDGGGGFLLFTREIDPATAMDALSCLPLRAVRLGQGDGTVRDLDGRIDDFLDEHGWAGMIVRPDFYVYGGAADAAAFDRLALALADDLAAAGVRLFDLTTTEIS</sequence>
<proteinExistence type="predicted"/>
<evidence type="ECO:0000313" key="3">
    <source>
        <dbReference type="EMBL" id="QIG78619.1"/>
    </source>
</evidence>
<evidence type="ECO:0000259" key="2">
    <source>
        <dbReference type="Pfam" id="PF01494"/>
    </source>
</evidence>
<organism evidence="3 4">
    <name type="scientific">Stakelama tenebrarum</name>
    <dbReference type="NCBI Taxonomy" id="2711215"/>
    <lineage>
        <taxon>Bacteria</taxon>
        <taxon>Pseudomonadati</taxon>
        <taxon>Pseudomonadota</taxon>
        <taxon>Alphaproteobacteria</taxon>
        <taxon>Sphingomonadales</taxon>
        <taxon>Sphingomonadaceae</taxon>
        <taxon>Stakelama</taxon>
    </lineage>
</organism>
<name>A0A6G6Y143_9SPHN</name>
<dbReference type="GO" id="GO:0071949">
    <property type="term" value="F:FAD binding"/>
    <property type="evidence" value="ECO:0007669"/>
    <property type="project" value="InterPro"/>
</dbReference>
<dbReference type="InterPro" id="IPR036188">
    <property type="entry name" value="FAD/NAD-bd_sf"/>
</dbReference>
<keyword evidence="1" id="KW-0560">Oxidoreductase</keyword>
<accession>A0A6G6Y143</accession>
<protein>
    <submittedName>
        <fullName evidence="3">Bifunctional 3-(3-hydroxy-phenyl)propionate/3-hydroxycinnamic acid hydroxylase</fullName>
    </submittedName>
</protein>
<gene>
    <name evidence="3" type="ORF">G5C33_01680</name>
</gene>
<feature type="domain" description="FAD-binding" evidence="2">
    <location>
        <begin position="5"/>
        <end position="349"/>
    </location>
</feature>
<dbReference type="InterPro" id="IPR050631">
    <property type="entry name" value="PheA/TfdB_FAD_monoxygenase"/>
</dbReference>
<dbReference type="RefSeq" id="WP_165325618.1">
    <property type="nucleotide sequence ID" value="NZ_CP049109.1"/>
</dbReference>
<dbReference type="KEGG" id="spzr:G5C33_01680"/>
<dbReference type="AlphaFoldDB" id="A0A6G6Y143"/>
<keyword evidence="4" id="KW-1185">Reference proteome</keyword>
<dbReference type="NCBIfam" id="NF004829">
    <property type="entry name" value="PRK06183.1-3"/>
    <property type="match status" value="1"/>
</dbReference>
<dbReference type="Proteomes" id="UP000501568">
    <property type="component" value="Chromosome"/>
</dbReference>
<dbReference type="PRINTS" id="PR00420">
    <property type="entry name" value="RNGMNOXGNASE"/>
</dbReference>
<dbReference type="EMBL" id="CP049109">
    <property type="protein sequence ID" value="QIG78619.1"/>
    <property type="molecule type" value="Genomic_DNA"/>
</dbReference>
<dbReference type="Gene3D" id="3.50.50.60">
    <property type="entry name" value="FAD/NAD(P)-binding domain"/>
    <property type="match status" value="1"/>
</dbReference>
<evidence type="ECO:0000256" key="1">
    <source>
        <dbReference type="ARBA" id="ARBA00023002"/>
    </source>
</evidence>
<dbReference type="Gene3D" id="3.40.30.120">
    <property type="match status" value="1"/>
</dbReference>
<dbReference type="GO" id="GO:0019622">
    <property type="term" value="P:3-(3-hydroxy)phenylpropionate catabolic process"/>
    <property type="evidence" value="ECO:0007669"/>
    <property type="project" value="TreeGrafter"/>
</dbReference>
<dbReference type="SUPFAM" id="SSF51905">
    <property type="entry name" value="FAD/NAD(P)-binding domain"/>
    <property type="match status" value="1"/>
</dbReference>